<gene>
    <name evidence="3" type="ORF">INT45_004348</name>
</gene>
<evidence type="ECO:0000313" key="4">
    <source>
        <dbReference type="Proteomes" id="UP000646827"/>
    </source>
</evidence>
<feature type="compositionally biased region" description="Polar residues" evidence="1">
    <location>
        <begin position="564"/>
        <end position="577"/>
    </location>
</feature>
<dbReference type="Gene3D" id="1.20.930.10">
    <property type="entry name" value="Conserved domain common to transcription factors TFIIS, elongin A, CRSP70"/>
    <property type="match status" value="1"/>
</dbReference>
<organism evidence="3 4">
    <name type="scientific">Circinella minor</name>
    <dbReference type="NCBI Taxonomy" id="1195481"/>
    <lineage>
        <taxon>Eukaryota</taxon>
        <taxon>Fungi</taxon>
        <taxon>Fungi incertae sedis</taxon>
        <taxon>Mucoromycota</taxon>
        <taxon>Mucoromycotina</taxon>
        <taxon>Mucoromycetes</taxon>
        <taxon>Mucorales</taxon>
        <taxon>Lichtheimiaceae</taxon>
        <taxon>Circinella</taxon>
    </lineage>
</organism>
<accession>A0A8H7VQA0</accession>
<dbReference type="InterPro" id="IPR017923">
    <property type="entry name" value="TFIIS_N"/>
</dbReference>
<evidence type="ECO:0000259" key="2">
    <source>
        <dbReference type="Pfam" id="PF08711"/>
    </source>
</evidence>
<dbReference type="Proteomes" id="UP000646827">
    <property type="component" value="Unassembled WGS sequence"/>
</dbReference>
<comment type="caution">
    <text evidence="3">The sequence shown here is derived from an EMBL/GenBank/DDBJ whole genome shotgun (WGS) entry which is preliminary data.</text>
</comment>
<feature type="region of interest" description="Disordered" evidence="1">
    <location>
        <begin position="236"/>
        <end position="256"/>
    </location>
</feature>
<evidence type="ECO:0000313" key="3">
    <source>
        <dbReference type="EMBL" id="KAG2227392.1"/>
    </source>
</evidence>
<feature type="region of interest" description="Disordered" evidence="1">
    <location>
        <begin position="146"/>
        <end position="201"/>
    </location>
</feature>
<feature type="compositionally biased region" description="Low complexity" evidence="1">
    <location>
        <begin position="529"/>
        <end position="563"/>
    </location>
</feature>
<feature type="compositionally biased region" description="Low complexity" evidence="1">
    <location>
        <begin position="238"/>
        <end position="256"/>
    </location>
</feature>
<reference evidence="3 4" key="1">
    <citation type="submission" date="2020-12" db="EMBL/GenBank/DDBJ databases">
        <title>Metabolic potential, ecology and presence of endohyphal bacteria is reflected in genomic diversity of Mucoromycotina.</title>
        <authorList>
            <person name="Muszewska A."/>
            <person name="Okrasinska A."/>
            <person name="Steczkiewicz K."/>
            <person name="Drgas O."/>
            <person name="Orlowska M."/>
            <person name="Perlinska-Lenart U."/>
            <person name="Aleksandrzak-Piekarczyk T."/>
            <person name="Szatraj K."/>
            <person name="Zielenkiewicz U."/>
            <person name="Pilsyk S."/>
            <person name="Malc E."/>
            <person name="Mieczkowski P."/>
            <person name="Kruszewska J.S."/>
            <person name="Biernat P."/>
            <person name="Pawlowska J."/>
        </authorList>
    </citation>
    <scope>NUCLEOTIDE SEQUENCE [LARGE SCALE GENOMIC DNA]</scope>
    <source>
        <strain evidence="3 4">CBS 142.35</strain>
    </source>
</reference>
<protein>
    <recommendedName>
        <fullName evidence="2">TFIIS N-terminal domain-containing protein</fullName>
    </recommendedName>
</protein>
<name>A0A8H7VQA0_9FUNG</name>
<evidence type="ECO:0000256" key="1">
    <source>
        <dbReference type="SAM" id="MobiDB-lite"/>
    </source>
</evidence>
<feature type="region of interest" description="Disordered" evidence="1">
    <location>
        <begin position="528"/>
        <end position="595"/>
    </location>
</feature>
<dbReference type="Pfam" id="PF08711">
    <property type="entry name" value="Med26"/>
    <property type="match status" value="1"/>
</dbReference>
<feature type="compositionally biased region" description="Polar residues" evidence="1">
    <location>
        <begin position="155"/>
        <end position="164"/>
    </location>
</feature>
<dbReference type="OrthoDB" id="2279082at2759"/>
<feature type="domain" description="TFIIS N-terminal" evidence="2">
    <location>
        <begin position="97"/>
        <end position="148"/>
    </location>
</feature>
<proteinExistence type="predicted"/>
<dbReference type="EMBL" id="JAEPRB010000008">
    <property type="protein sequence ID" value="KAG2227392.1"/>
    <property type="molecule type" value="Genomic_DNA"/>
</dbReference>
<sequence>MTTTAGSNGSVEEATLNFLHTIGDQGSVQETRLKNEMIDVMAAEQQPHLREALMDVILRTTNKEVLEALATAPKACRIYHEWIKEALKETDWLTIGKMLKVLDHLPLETSTLVEYKLGKAVNIVQKKAVSHDKVEMSSEARQVMNKWNEQHKTAKSTTTANGDLNTEKRKAPPTSATNPNKKAPRLAISDERPVKPKPQAKTDMNFFKMFNSNNNNNGTRKLPPTGLRREESFILEASDSSNSPTPSSPQSLLSPTGSISSFASASSLGIPVPSLRTTNINGAVTSLKSTDKTKRSGKRVVFNDESLVKVCYYSKHNWKISDKPHEVFDDEDDELDFEVQHSKNLNNSATFPHLKNQQQSKNLNNWHRAPARLLLSHECKHAGEVQSEEAILQRKREAVTPPVLYKNDYEIPYTPEEPDDFGSNNDEGNVKVIPLEDLACYDQEEDNNGGLIAVDHNHEQQQQQQRYHYNDHLNNGYSDTNNNNTPSAVPVSVPITTISSAPSTTNILPASLPNVDFPQLQALLNGVFSSSTSPSSIPSQPQSQSQHSLPPQSSYTSTYQQQQLATGRSSNYMNSRGENYEAFSAPSSSHHRGGG</sequence>
<dbReference type="InterPro" id="IPR035441">
    <property type="entry name" value="TFIIS/LEDGF_dom_sf"/>
</dbReference>
<dbReference type="SUPFAM" id="SSF47676">
    <property type="entry name" value="Conserved domain common to transcription factors TFIIS, elongin A, CRSP70"/>
    <property type="match status" value="1"/>
</dbReference>
<dbReference type="AlphaFoldDB" id="A0A8H7VQA0"/>
<keyword evidence="4" id="KW-1185">Reference proteome</keyword>